<name>A0A3G9CV49_METTE</name>
<dbReference type="AlphaFoldDB" id="A0A3G9CV49"/>
<dbReference type="Proteomes" id="UP000265557">
    <property type="component" value="Chromosome"/>
</dbReference>
<evidence type="ECO:0000313" key="1">
    <source>
        <dbReference type="EMBL" id="BAW29704.1"/>
    </source>
</evidence>
<reference evidence="1 2" key="1">
    <citation type="submission" date="2016-09" db="EMBL/GenBank/DDBJ databases">
        <title>Complete Genome Sequence of Methanosarcina thermophila MT-1.</title>
        <authorList>
            <person name="Kouzuma A."/>
        </authorList>
    </citation>
    <scope>NUCLEOTIDE SEQUENCE [LARGE SCALE GENOMIC DNA]</scope>
    <source>
        <strain evidence="1 2">MT-1</strain>
    </source>
</reference>
<proteinExistence type="predicted"/>
<evidence type="ECO:0000313" key="2">
    <source>
        <dbReference type="Proteomes" id="UP000265557"/>
    </source>
</evidence>
<accession>A0A3G9CV49</accession>
<protein>
    <submittedName>
        <fullName evidence="1">Putative RIH domain protein</fullName>
    </submittedName>
</protein>
<dbReference type="EMBL" id="AP017646">
    <property type="protein sequence ID" value="BAW29704.1"/>
    <property type="molecule type" value="Genomic_DNA"/>
</dbReference>
<sequence>MPINPFTRINFRIVTDLKVEKRVENAADLSTRLFLLLSMNIKGNREINTAASDAYNESW</sequence>
<gene>
    <name evidence="1" type="ORF">MESMT1_1774</name>
</gene>
<organism evidence="1 2">
    <name type="scientific">Methanosarcina thermophila</name>
    <dbReference type="NCBI Taxonomy" id="2210"/>
    <lineage>
        <taxon>Archaea</taxon>
        <taxon>Methanobacteriati</taxon>
        <taxon>Methanobacteriota</taxon>
        <taxon>Stenosarchaea group</taxon>
        <taxon>Methanomicrobia</taxon>
        <taxon>Methanosarcinales</taxon>
        <taxon>Methanosarcinaceae</taxon>
        <taxon>Methanosarcina</taxon>
    </lineage>
</organism>